<reference evidence="5" key="1">
    <citation type="submission" date="2011-03" db="EMBL/GenBank/DDBJ databases">
        <authorList>
            <person name="Voget S."/>
            <person name="Streit W.R."/>
            <person name="Jaeger K.E."/>
            <person name="Daniel R."/>
        </authorList>
    </citation>
    <scope>NUCLEOTIDE SEQUENCE [LARGE SCALE GENOMIC DNA]</scope>
    <source>
        <strain evidence="5">PG1</strain>
    </source>
</reference>
<keyword evidence="2" id="KW-0472">Membrane</keyword>
<organism evidence="4 5">
    <name type="scientific">Burkholderia plantarii</name>
    <dbReference type="NCBI Taxonomy" id="41899"/>
    <lineage>
        <taxon>Bacteria</taxon>
        <taxon>Pseudomonadati</taxon>
        <taxon>Pseudomonadota</taxon>
        <taxon>Betaproteobacteria</taxon>
        <taxon>Burkholderiales</taxon>
        <taxon>Burkholderiaceae</taxon>
        <taxon>Burkholderia</taxon>
    </lineage>
</organism>
<keyword evidence="4" id="KW-0378">Hydrolase</keyword>
<feature type="transmembrane region" description="Helical" evidence="2">
    <location>
        <begin position="6"/>
        <end position="24"/>
    </location>
</feature>
<keyword evidence="5" id="KW-1185">Reference proteome</keyword>
<dbReference type="KEGG" id="bgp:BGL_2c23050"/>
<dbReference type="PANTHER" id="PTHR43433">
    <property type="entry name" value="HYDROLASE, ALPHA/BETA FOLD FAMILY PROTEIN"/>
    <property type="match status" value="1"/>
</dbReference>
<reference evidence="4 5" key="2">
    <citation type="journal article" date="2016" name="Appl. Microbiol. Biotechnol.">
        <title>Mutations improving production and secretion of extracellular lipase by Burkholderia glumae PG1.</title>
        <authorList>
            <person name="Knapp A."/>
            <person name="Voget S."/>
            <person name="Gao R."/>
            <person name="Zaburannyi N."/>
            <person name="Krysciak D."/>
            <person name="Breuer M."/>
            <person name="Hauer B."/>
            <person name="Streit W.R."/>
            <person name="Muller R."/>
            <person name="Daniel R."/>
            <person name="Jaeger K.E."/>
        </authorList>
    </citation>
    <scope>NUCLEOTIDE SEQUENCE [LARGE SCALE GENOMIC DNA]</scope>
    <source>
        <strain evidence="4 5">PG1</strain>
    </source>
</reference>
<evidence type="ECO:0000313" key="5">
    <source>
        <dbReference type="Proteomes" id="UP000031838"/>
    </source>
</evidence>
<dbReference type="InterPro" id="IPR029058">
    <property type="entry name" value="AB_hydrolase_fold"/>
</dbReference>
<gene>
    <name evidence="4" type="ORF">BGL_2c23050</name>
</gene>
<dbReference type="Proteomes" id="UP000031838">
    <property type="component" value="Chromosome 2"/>
</dbReference>
<evidence type="ECO:0000256" key="1">
    <source>
        <dbReference type="SAM" id="MobiDB-lite"/>
    </source>
</evidence>
<dbReference type="InterPro" id="IPR050471">
    <property type="entry name" value="AB_hydrolase"/>
</dbReference>
<dbReference type="HOGENOM" id="CLU_020336_13_0_4"/>
<protein>
    <submittedName>
        <fullName evidence="4">Valocyclovir hydrolase</fullName>
    </submittedName>
</protein>
<feature type="domain" description="AB hydrolase-1" evidence="3">
    <location>
        <begin position="54"/>
        <end position="171"/>
    </location>
</feature>
<dbReference type="EMBL" id="CP002581">
    <property type="protein sequence ID" value="AJK50364.1"/>
    <property type="molecule type" value="Genomic_DNA"/>
</dbReference>
<accession>A0A0B6S7J0</accession>
<dbReference type="PANTHER" id="PTHR43433:SF1">
    <property type="entry name" value="BLL5160 PROTEIN"/>
    <property type="match status" value="1"/>
</dbReference>
<dbReference type="GO" id="GO:0016787">
    <property type="term" value="F:hydrolase activity"/>
    <property type="evidence" value="ECO:0007669"/>
    <property type="project" value="UniProtKB-KW"/>
</dbReference>
<dbReference type="AlphaFoldDB" id="A0A0B6S7J0"/>
<proteinExistence type="predicted"/>
<sequence length="344" mass="36906">MIVQLIAIVVALYAVLFAFTLFTAHQVRRRFPPEGKFVEIDGDRLHYVDYGSGPPIVMVHGLCGQLLNFAYLDLARLAQSHRVILVDRAGSGRSTRGPASRANVYAQARGIARFIETLGLERPVLVGHSLGGAIALAVGLDYPERVSRIALIAPLTHTETEPPKAFRGLALRPAALRRFASLTMGIPIMILQSRKAIDAIFAPEPVPRDFPLKGGGMMGLRPEAFYAASSDLVAAPEDLPDMERRYPTLGVPVSMLYGRQDAILDFHKHGEGLKRKLDGVELSAVEGGHMLPVTQPAATTDWLLAVAAAANAAAQHDAARPDPAPSEVTQAGALQPAARLATGR</sequence>
<dbReference type="SUPFAM" id="SSF53474">
    <property type="entry name" value="alpha/beta-Hydrolases"/>
    <property type="match status" value="1"/>
</dbReference>
<dbReference type="RefSeq" id="WP_042628660.1">
    <property type="nucleotide sequence ID" value="NZ_CP002581.1"/>
</dbReference>
<keyword evidence="2" id="KW-0812">Transmembrane</keyword>
<dbReference type="Gene3D" id="3.40.50.1820">
    <property type="entry name" value="alpha/beta hydrolase"/>
    <property type="match status" value="1"/>
</dbReference>
<evidence type="ECO:0000313" key="4">
    <source>
        <dbReference type="EMBL" id="AJK50364.1"/>
    </source>
</evidence>
<dbReference type="Pfam" id="PF00561">
    <property type="entry name" value="Abhydrolase_1"/>
    <property type="match status" value="1"/>
</dbReference>
<evidence type="ECO:0000259" key="3">
    <source>
        <dbReference type="Pfam" id="PF00561"/>
    </source>
</evidence>
<name>A0A0B6S7J0_BURPL</name>
<feature type="region of interest" description="Disordered" evidence="1">
    <location>
        <begin position="315"/>
        <end position="344"/>
    </location>
</feature>
<dbReference type="InterPro" id="IPR000073">
    <property type="entry name" value="AB_hydrolase_1"/>
</dbReference>
<keyword evidence="2" id="KW-1133">Transmembrane helix</keyword>
<dbReference type="PRINTS" id="PR00111">
    <property type="entry name" value="ABHYDROLASE"/>
</dbReference>
<evidence type="ECO:0000256" key="2">
    <source>
        <dbReference type="SAM" id="Phobius"/>
    </source>
</evidence>